<proteinExistence type="predicted"/>
<reference evidence="1" key="1">
    <citation type="submission" date="2023-04" db="EMBL/GenBank/DDBJ databases">
        <authorList>
            <consortium name="ELIXIR-Norway"/>
        </authorList>
    </citation>
    <scope>NUCLEOTIDE SEQUENCE [LARGE SCALE GENOMIC DNA]</scope>
</reference>
<name>A0ABN8YGH2_RANTA</name>
<dbReference type="Proteomes" id="UP001176941">
    <property type="component" value="Chromosome 19"/>
</dbReference>
<evidence type="ECO:0000313" key="1">
    <source>
        <dbReference type="EMBL" id="CAI9159657.1"/>
    </source>
</evidence>
<keyword evidence="2" id="KW-1185">Reference proteome</keyword>
<accession>A0ABN8YGH2</accession>
<evidence type="ECO:0000313" key="2">
    <source>
        <dbReference type="Proteomes" id="UP001176941"/>
    </source>
</evidence>
<protein>
    <submittedName>
        <fullName evidence="1">Uncharacterized protein</fullName>
    </submittedName>
</protein>
<organism evidence="1 2">
    <name type="scientific">Rangifer tarandus platyrhynchus</name>
    <name type="common">Svalbard reindeer</name>
    <dbReference type="NCBI Taxonomy" id="3082113"/>
    <lineage>
        <taxon>Eukaryota</taxon>
        <taxon>Metazoa</taxon>
        <taxon>Chordata</taxon>
        <taxon>Craniata</taxon>
        <taxon>Vertebrata</taxon>
        <taxon>Euteleostomi</taxon>
        <taxon>Mammalia</taxon>
        <taxon>Eutheria</taxon>
        <taxon>Laurasiatheria</taxon>
        <taxon>Artiodactyla</taxon>
        <taxon>Ruminantia</taxon>
        <taxon>Pecora</taxon>
        <taxon>Cervidae</taxon>
        <taxon>Odocoileinae</taxon>
        <taxon>Rangifer</taxon>
    </lineage>
</organism>
<dbReference type="EMBL" id="OX459955">
    <property type="protein sequence ID" value="CAI9159657.1"/>
    <property type="molecule type" value="Genomic_DNA"/>
</dbReference>
<sequence>MCLYLSFSHICQVSEQSSVGCRPQLHHPRQWGPPGAGVASSCLEQVVVLSHSVVSDSVQPHGPKPARLLCPWDFPGKNTGGGSHAILLGIFPTQGSPALPGAFFTTKSSGLKQVKSGQMPRSQAELLCCREPQVSLGCSFVE</sequence>
<gene>
    <name evidence="1" type="ORF">MRATA1EN1_LOCUS8619</name>
</gene>